<evidence type="ECO:0000256" key="1">
    <source>
        <dbReference type="SAM" id="SignalP"/>
    </source>
</evidence>
<dbReference type="CDD" id="cd01650">
    <property type="entry name" value="RT_nLTR_like"/>
    <property type="match status" value="1"/>
</dbReference>
<reference key="1">
    <citation type="journal article" date="2007" name="Nature">
        <title>The medaka draft genome and insights into vertebrate genome evolution.</title>
        <authorList>
            <person name="Kasahara M."/>
            <person name="Naruse K."/>
            <person name="Sasaki S."/>
            <person name="Nakatani Y."/>
            <person name="Qu W."/>
            <person name="Ahsan B."/>
            <person name="Yamada T."/>
            <person name="Nagayasu Y."/>
            <person name="Doi K."/>
            <person name="Kasai Y."/>
            <person name="Jindo T."/>
            <person name="Kobayashi D."/>
            <person name="Shimada A."/>
            <person name="Toyoda A."/>
            <person name="Kuroki Y."/>
            <person name="Fujiyama A."/>
            <person name="Sasaki T."/>
            <person name="Shimizu A."/>
            <person name="Asakawa S."/>
            <person name="Shimizu N."/>
            <person name="Hashimoto S."/>
            <person name="Yang J."/>
            <person name="Lee Y."/>
            <person name="Matsushima K."/>
            <person name="Sugano S."/>
            <person name="Sakaizumi M."/>
            <person name="Narita T."/>
            <person name="Ohishi K."/>
            <person name="Haga S."/>
            <person name="Ohta F."/>
            <person name="Nomoto H."/>
            <person name="Nogata K."/>
            <person name="Morishita T."/>
            <person name="Endo T."/>
            <person name="Shin-I T."/>
            <person name="Takeda H."/>
            <person name="Morishita S."/>
            <person name="Kohara Y."/>
        </authorList>
    </citation>
    <scope>NUCLEOTIDE SEQUENCE [LARGE SCALE GENOMIC DNA]</scope>
    <source>
        <strain>Hd-rR</strain>
    </source>
</reference>
<dbReference type="InterPro" id="IPR036691">
    <property type="entry name" value="Endo/exonu/phosph_ase_sf"/>
</dbReference>
<sequence>MFLLVLMIVTQESTCLLVYDRKSLLDLGFLSIRLDSRHFCGQKPLPPFLEGIPAFLRRPSPLLPPGKRRHRRRGRRGGKMIRLKAHLIRFAGHTKAELKELKRRCPSYRSLEPVISWLTPVIGFDKLSNSYRPRSPRLRHRGVNTRNLRPLDREIRGSQRVGPAEDQLCFALLNARSISNKTFYLNDSFTSEHLDFLFLTETWQRETDHIHFNELCPPDCSVLCTPRSSGRGGGGLAVVYRDISPCSKLRSDSFSSFELQITKVGSDSPFYCILIYRPPGPARVFLDEFAEFLSGIINFNSVLIMGDFNIHIDDSSCASASELLFITESFNLIQHVSVPTHDKGHTLDLVFSLGLDIKQLRVKDSHISDHCWIFFSVISPRPSLPSPVRMQRRILSQNVSDRFTDLFDANSFNHFNDVDSFMHSFNGHCETILNTIAPVRQSVSSKKSFPWINAEIHSFRRLCRKIERLWKITKLEVHRLHLKELISTLNYMIKQARSTFFHNLISMNKRNPKTLFNTIYTLTSPSSSQLPNLSQSDCSTFLQTFSARISDVGHNIPPLARARPPPSPLFSQTWSNFSPVTVEDIHSLLNKIKPSSCPLDIIPTPIFLKVFECIGAAVVDLINLSLMSGSVPSFLKYAIINPVLKKPNLDHSDQNNFRPISKLPFIAKILEKVVAEQLRSFLEQNNICDVFQSGFKKNHSTETALLKVSNDVLMAADSGQYTVLILLDLKSAFDTVNHEIMLERLHNNYGLSGSVLNWFVSYFSGRSYKVCVNSLSSEATILSCGVPQGSVLGPILFTLYMIPLGRLISKFSNISYHLYADDIQLYCSFGKNNYTNLTNLLDCLASIRVWLNDNHLLLNPNKTETMIFAPDDKIPSIKSHLGSLSSSVQPSLRNLGVWFDKAMSLDSHSKRLVKNCFYHLRNVAKLKTMLTRSDLELIIHAFISSRLDYCNSLFTCFNKKSLNRLQLVQNSAARLLTGTNKRTHTTPLLLSLHWLPVKFRIDFKILILVFRALHGQTPIYISDLLTPYTPARSLRSTDKNLLCVPKTHFKTRGDLAFQAVAPRLWNDLPLSLRQIDSVECFKAQVKTFLFRQAFS</sequence>
<dbReference type="Gene3D" id="3.60.10.10">
    <property type="entry name" value="Endonuclease/exonuclease/phosphatase"/>
    <property type="match status" value="1"/>
</dbReference>
<evidence type="ECO:0000259" key="2">
    <source>
        <dbReference type="PROSITE" id="PS50878"/>
    </source>
</evidence>
<name>A0A3P9JWD8_ORYLA</name>
<feature type="signal peptide" evidence="1">
    <location>
        <begin position="1"/>
        <end position="15"/>
    </location>
</feature>
<dbReference type="SUPFAM" id="SSF56672">
    <property type="entry name" value="DNA/RNA polymerases"/>
    <property type="match status" value="1"/>
</dbReference>
<protein>
    <recommendedName>
        <fullName evidence="2">Reverse transcriptase domain-containing protein</fullName>
    </recommendedName>
</protein>
<reference evidence="3 4" key="2">
    <citation type="submission" date="2017-04" db="EMBL/GenBank/DDBJ databases">
        <title>CpG methylation of centromeres and impact of large insertions on vertebrate speciation.</title>
        <authorList>
            <person name="Ichikawa K."/>
            <person name="Yoshimura J."/>
            <person name="Morishita S."/>
        </authorList>
    </citation>
    <scope>NUCLEOTIDE SEQUENCE</scope>
    <source>
        <strain evidence="3 4">HNI</strain>
    </source>
</reference>
<dbReference type="GO" id="GO:0003824">
    <property type="term" value="F:catalytic activity"/>
    <property type="evidence" value="ECO:0007669"/>
    <property type="project" value="InterPro"/>
</dbReference>
<evidence type="ECO:0000313" key="4">
    <source>
        <dbReference type="Proteomes" id="UP000265180"/>
    </source>
</evidence>
<accession>A0A3P9JWD8</accession>
<dbReference type="SUPFAM" id="SSF56219">
    <property type="entry name" value="DNase I-like"/>
    <property type="match status" value="1"/>
</dbReference>
<proteinExistence type="predicted"/>
<dbReference type="Pfam" id="PF00078">
    <property type="entry name" value="RVT_1"/>
    <property type="match status" value="1"/>
</dbReference>
<reference evidence="3" key="3">
    <citation type="submission" date="2025-08" db="UniProtKB">
        <authorList>
            <consortium name="Ensembl"/>
        </authorList>
    </citation>
    <scope>IDENTIFICATION</scope>
    <source>
        <strain evidence="3">HNI</strain>
    </source>
</reference>
<dbReference type="Pfam" id="PF14529">
    <property type="entry name" value="Exo_endo_phos_2"/>
    <property type="match status" value="1"/>
</dbReference>
<feature type="chain" id="PRO_5018117950" description="Reverse transcriptase domain-containing protein" evidence="1">
    <location>
        <begin position="16"/>
        <end position="1095"/>
    </location>
</feature>
<evidence type="ECO:0000313" key="3">
    <source>
        <dbReference type="Ensembl" id="ENSORLP00020000435.1"/>
    </source>
</evidence>
<dbReference type="Ensembl" id="ENSORLT00020014713.1">
    <property type="protein sequence ID" value="ENSORLP00020000435.1"/>
    <property type="gene ID" value="ENSORLG00020000004.1"/>
</dbReference>
<dbReference type="PANTHER" id="PTHR33332">
    <property type="entry name" value="REVERSE TRANSCRIPTASE DOMAIN-CONTAINING PROTEIN"/>
    <property type="match status" value="1"/>
</dbReference>
<dbReference type="InterPro" id="IPR000477">
    <property type="entry name" value="RT_dom"/>
</dbReference>
<dbReference type="Proteomes" id="UP000265180">
    <property type="component" value="Chromosome 4"/>
</dbReference>
<dbReference type="InterPro" id="IPR043502">
    <property type="entry name" value="DNA/RNA_pol_sf"/>
</dbReference>
<dbReference type="PROSITE" id="PS50878">
    <property type="entry name" value="RT_POL"/>
    <property type="match status" value="1"/>
</dbReference>
<keyword evidence="1" id="KW-0732">Signal</keyword>
<organism evidence="3 4">
    <name type="scientific">Oryzias latipes</name>
    <name type="common">Japanese rice fish</name>
    <name type="synonym">Japanese killifish</name>
    <dbReference type="NCBI Taxonomy" id="8090"/>
    <lineage>
        <taxon>Eukaryota</taxon>
        <taxon>Metazoa</taxon>
        <taxon>Chordata</taxon>
        <taxon>Craniata</taxon>
        <taxon>Vertebrata</taxon>
        <taxon>Euteleostomi</taxon>
        <taxon>Actinopterygii</taxon>
        <taxon>Neopterygii</taxon>
        <taxon>Teleostei</taxon>
        <taxon>Neoteleostei</taxon>
        <taxon>Acanthomorphata</taxon>
        <taxon>Ovalentaria</taxon>
        <taxon>Atherinomorphae</taxon>
        <taxon>Beloniformes</taxon>
        <taxon>Adrianichthyidae</taxon>
        <taxon>Oryziinae</taxon>
        <taxon>Oryzias</taxon>
    </lineage>
</organism>
<feature type="domain" description="Reverse transcriptase" evidence="2">
    <location>
        <begin position="624"/>
        <end position="899"/>
    </location>
</feature>
<dbReference type="InterPro" id="IPR005135">
    <property type="entry name" value="Endo/exonuclease/phosphatase"/>
</dbReference>
<reference evidence="3" key="4">
    <citation type="submission" date="2025-09" db="UniProtKB">
        <authorList>
            <consortium name="Ensembl"/>
        </authorList>
    </citation>
    <scope>IDENTIFICATION</scope>
    <source>
        <strain evidence="3">HNI</strain>
    </source>
</reference>
<dbReference type="AlphaFoldDB" id="A0A3P9JWD8"/>